<name>A0AAD9FPD0_PAPLA</name>
<protein>
    <submittedName>
        <fullName evidence="1">Uncharacterized protein</fullName>
    </submittedName>
</protein>
<proteinExistence type="predicted"/>
<gene>
    <name evidence="1" type="ORF">DB88DRAFT_491143</name>
</gene>
<dbReference type="Proteomes" id="UP001182556">
    <property type="component" value="Unassembled WGS sequence"/>
</dbReference>
<accession>A0AAD9FPD0</accession>
<organism evidence="1 2">
    <name type="scientific">Papiliotrema laurentii</name>
    <name type="common">Cryptococcus laurentii</name>
    <dbReference type="NCBI Taxonomy" id="5418"/>
    <lineage>
        <taxon>Eukaryota</taxon>
        <taxon>Fungi</taxon>
        <taxon>Dikarya</taxon>
        <taxon>Basidiomycota</taxon>
        <taxon>Agaricomycotina</taxon>
        <taxon>Tremellomycetes</taxon>
        <taxon>Tremellales</taxon>
        <taxon>Rhynchogastremaceae</taxon>
        <taxon>Papiliotrema</taxon>
    </lineage>
</organism>
<comment type="caution">
    <text evidence="1">The sequence shown here is derived from an EMBL/GenBank/DDBJ whole genome shotgun (WGS) entry which is preliminary data.</text>
</comment>
<dbReference type="EMBL" id="JAODAN010000006">
    <property type="protein sequence ID" value="KAK1923411.1"/>
    <property type="molecule type" value="Genomic_DNA"/>
</dbReference>
<reference evidence="1" key="1">
    <citation type="submission" date="2023-02" db="EMBL/GenBank/DDBJ databases">
        <title>Identification and recombinant expression of a fungal hydrolase from Papiliotrema laurentii that hydrolyzes apple cutin and clears colloidal polyester polyurethane.</title>
        <authorList>
            <consortium name="DOE Joint Genome Institute"/>
            <person name="Roman V.A."/>
            <person name="Bojanowski C."/>
            <person name="Crable B.R."/>
            <person name="Wagner D.N."/>
            <person name="Hung C.S."/>
            <person name="Nadeau L.J."/>
            <person name="Schratz L."/>
            <person name="Haridas S."/>
            <person name="Pangilinan J."/>
            <person name="Lipzen A."/>
            <person name="Na H."/>
            <person name="Yan M."/>
            <person name="Ng V."/>
            <person name="Grigoriev I.V."/>
            <person name="Spatafora J.W."/>
            <person name="Barlow D."/>
            <person name="Biffinger J."/>
            <person name="Kelley-Loughnane N."/>
            <person name="Varaljay V.A."/>
            <person name="Crookes-Goodson W.J."/>
        </authorList>
    </citation>
    <scope>NUCLEOTIDE SEQUENCE</scope>
    <source>
        <strain evidence="1">5307AH</strain>
    </source>
</reference>
<keyword evidence="2" id="KW-1185">Reference proteome</keyword>
<sequence>MVKTGPGEGKLSLKVDFGGLEHVVSNIRSCVSSTSVFDPQAYKRSKDLVARLSCGRDSEDRLLSERDVAYSVLSGSCSGAAEQTAKAFEQLVDDIATWHEASRPGCPSDVLLGETLLQRVHTAAGKYCLFLTGIGSAVWRNRPGLREQTAAGLDPEVMARKLRAGELITSEEEKRIDEYLTDLASWRRWSSTVRSIQSSLAKLVIT</sequence>
<dbReference type="AlphaFoldDB" id="A0AAD9FPD0"/>
<evidence type="ECO:0000313" key="2">
    <source>
        <dbReference type="Proteomes" id="UP001182556"/>
    </source>
</evidence>
<evidence type="ECO:0000313" key="1">
    <source>
        <dbReference type="EMBL" id="KAK1923411.1"/>
    </source>
</evidence>